<protein>
    <recommendedName>
        <fullName evidence="3">TipAS antibiotic-recognition protein</fullName>
    </recommendedName>
</protein>
<evidence type="ECO:0000313" key="2">
    <source>
        <dbReference type="Proteomes" id="UP000294902"/>
    </source>
</evidence>
<sequence>MLNTMVKMSDEMAREEFLQQAQDAPQMYKTEKQQELYADRWFNLYQKFVGQDQDRIDLFWTEYWDKYINKSVGTVLARFGREVIGN</sequence>
<evidence type="ECO:0000313" key="1">
    <source>
        <dbReference type="EMBL" id="TCT16369.1"/>
    </source>
</evidence>
<dbReference type="Proteomes" id="UP000294902">
    <property type="component" value="Unassembled WGS sequence"/>
</dbReference>
<dbReference type="RefSeq" id="WP_132250715.1">
    <property type="nucleotide sequence ID" value="NZ_SMAL01000002.1"/>
</dbReference>
<dbReference type="EMBL" id="SMAL01000002">
    <property type="protein sequence ID" value="TCT16369.1"/>
    <property type="molecule type" value="Genomic_DNA"/>
</dbReference>
<gene>
    <name evidence="1" type="ORF">EDC18_102388</name>
</gene>
<name>A0A4R3MN06_9FIRM</name>
<reference evidence="1 2" key="1">
    <citation type="submission" date="2019-03" db="EMBL/GenBank/DDBJ databases">
        <title>Genomic Encyclopedia of Type Strains, Phase IV (KMG-IV): sequencing the most valuable type-strain genomes for metagenomic binning, comparative biology and taxonomic classification.</title>
        <authorList>
            <person name="Goeker M."/>
        </authorList>
    </citation>
    <scope>NUCLEOTIDE SEQUENCE [LARGE SCALE GENOMIC DNA]</scope>
    <source>
        <strain evidence="1 2">DSM 24629</strain>
    </source>
</reference>
<evidence type="ECO:0008006" key="3">
    <source>
        <dbReference type="Google" id="ProtNLM"/>
    </source>
</evidence>
<dbReference type="AlphaFoldDB" id="A0A4R3MN06"/>
<proteinExistence type="predicted"/>
<keyword evidence="2" id="KW-1185">Reference proteome</keyword>
<organism evidence="1 2">
    <name type="scientific">Natranaerovirga pectinivora</name>
    <dbReference type="NCBI Taxonomy" id="682400"/>
    <lineage>
        <taxon>Bacteria</taxon>
        <taxon>Bacillati</taxon>
        <taxon>Bacillota</taxon>
        <taxon>Clostridia</taxon>
        <taxon>Lachnospirales</taxon>
        <taxon>Natranaerovirgaceae</taxon>
        <taxon>Natranaerovirga</taxon>
    </lineage>
</organism>
<comment type="caution">
    <text evidence="1">The sequence shown here is derived from an EMBL/GenBank/DDBJ whole genome shotgun (WGS) entry which is preliminary data.</text>
</comment>
<accession>A0A4R3MN06</accession>